<feature type="transmembrane region" description="Helical" evidence="1">
    <location>
        <begin position="337"/>
        <end position="356"/>
    </location>
</feature>
<feature type="transmembrane region" description="Helical" evidence="1">
    <location>
        <begin position="253"/>
        <end position="271"/>
    </location>
</feature>
<gene>
    <name evidence="2" type="ORF">B3C1_03680</name>
</gene>
<protein>
    <recommendedName>
        <fullName evidence="4">Membrane transport protein MMPL domain-containing protein</fullName>
    </recommendedName>
</protein>
<keyword evidence="3" id="KW-1185">Reference proteome</keyword>
<accession>K2JN57</accession>
<sequence>MRFWALLLTLVALLGLRLGLGVSPSAQLADLLPPGLGAQSQAEKDSFPVLQDRFDRQLWLLVEAKDPDALVSRGQALAASAKEAPFVAAVQGGPSDGYQALGRYRGQLLADADRQLPDQTLLNRALALWLGPVPSSLKADPLLTFSHWLEAQQPHASSLALHQGWPLWHKDGHYALVLTLTLKDSAYDSRQQGAVQQWLQSLGPDVEATGTVLYAAKGAQQAQTEVSRFGTLALVAVLVLIFWGFGGWRAIRFMGGLLLLSLLGALAGLWWCFPKAHWLALVMGASVIGICADYGFHALAAGKDQPGIRRPLLWGLVSSLLAYGVMSLSPFPGLAQLGVTAVAGLLTAYLYVRFLAKVPDSPSRHWPERLLVVLDKVRRPGAVVLALGLLVFITLGVTRLSFEDNVRQWQPKDPALLAVEGRLAYWLGARPSGQYLLVPAKDVQGVLAAEEALKPRLQALVASGNLQQWLAVSQAVPSQARQQADWQRLTALRQRLDALLGGALGPAPAFDSGLQPGALHDDGRLALLLDGPAPASVILPQGLTEQGAAQLGDLLLVSPADKASAVFSHYRDQILTLLAVALAVLAMVLVLCLRGRGLAVLATSLAALGAGLAIPAYLGQPFNLIHALALVLVLGLSLDYGFFFATGPSKAPHTLLAVLLSMVSSLFAFGLLTASSTPVLVGFGAVVAAGLLSAFLASLFWARP</sequence>
<keyword evidence="1" id="KW-1133">Transmembrane helix</keyword>
<feature type="transmembrane region" description="Helical" evidence="1">
    <location>
        <begin position="680"/>
        <end position="702"/>
    </location>
</feature>
<dbReference type="eggNOG" id="COG4258">
    <property type="taxonomic scope" value="Bacteria"/>
</dbReference>
<reference evidence="2 3" key="1">
    <citation type="journal article" date="2012" name="J. Bacteriol.">
        <title>Genome Sequence of Gallaecimonas xiamenensis Type Strain 3-C-1.</title>
        <authorList>
            <person name="Lai Q."/>
            <person name="Wang L."/>
            <person name="Wang W."/>
            <person name="Shao Z."/>
        </authorList>
    </citation>
    <scope>NUCLEOTIDE SEQUENCE [LARGE SCALE GENOMIC DNA]</scope>
    <source>
        <strain evidence="2 3">3-C-1</strain>
    </source>
</reference>
<feature type="transmembrane region" description="Helical" evidence="1">
    <location>
        <begin position="655"/>
        <end position="674"/>
    </location>
</feature>
<dbReference type="Gene3D" id="1.20.1640.10">
    <property type="entry name" value="Multidrug efflux transporter AcrB transmembrane domain"/>
    <property type="match status" value="2"/>
</dbReference>
<name>K2JN57_9GAMM</name>
<keyword evidence="1" id="KW-0472">Membrane</keyword>
<evidence type="ECO:0000313" key="3">
    <source>
        <dbReference type="Proteomes" id="UP000006755"/>
    </source>
</evidence>
<feature type="transmembrane region" description="Helical" evidence="1">
    <location>
        <begin position="624"/>
        <end position="643"/>
    </location>
</feature>
<dbReference type="RefSeq" id="WP_008482997.1">
    <property type="nucleotide sequence ID" value="NZ_AMRI01000004.1"/>
</dbReference>
<feature type="transmembrane region" description="Helical" evidence="1">
    <location>
        <begin position="312"/>
        <end position="331"/>
    </location>
</feature>
<feature type="transmembrane region" description="Helical" evidence="1">
    <location>
        <begin position="277"/>
        <end position="300"/>
    </location>
</feature>
<evidence type="ECO:0008006" key="4">
    <source>
        <dbReference type="Google" id="ProtNLM"/>
    </source>
</evidence>
<dbReference type="AlphaFoldDB" id="K2JN57"/>
<feature type="transmembrane region" description="Helical" evidence="1">
    <location>
        <begin position="574"/>
        <end position="593"/>
    </location>
</feature>
<feature type="transmembrane region" description="Helical" evidence="1">
    <location>
        <begin position="229"/>
        <end position="246"/>
    </location>
</feature>
<dbReference type="SUPFAM" id="SSF82866">
    <property type="entry name" value="Multidrug efflux transporter AcrB transmembrane domain"/>
    <property type="match status" value="2"/>
</dbReference>
<dbReference type="OrthoDB" id="9780358at2"/>
<feature type="transmembrane region" description="Helical" evidence="1">
    <location>
        <begin position="377"/>
        <end position="397"/>
    </location>
</feature>
<comment type="caution">
    <text evidence="2">The sequence shown here is derived from an EMBL/GenBank/DDBJ whole genome shotgun (WGS) entry which is preliminary data.</text>
</comment>
<evidence type="ECO:0000313" key="2">
    <source>
        <dbReference type="EMBL" id="EKE76663.1"/>
    </source>
</evidence>
<organism evidence="2 3">
    <name type="scientific">Gallaecimonas xiamenensis 3-C-1</name>
    <dbReference type="NCBI Taxonomy" id="745411"/>
    <lineage>
        <taxon>Bacteria</taxon>
        <taxon>Pseudomonadati</taxon>
        <taxon>Pseudomonadota</taxon>
        <taxon>Gammaproteobacteria</taxon>
        <taxon>Enterobacterales</taxon>
        <taxon>Gallaecimonadaceae</taxon>
        <taxon>Gallaecimonas</taxon>
    </lineage>
</organism>
<feature type="transmembrane region" description="Helical" evidence="1">
    <location>
        <begin position="598"/>
        <end position="618"/>
    </location>
</feature>
<keyword evidence="1" id="KW-0812">Transmembrane</keyword>
<dbReference type="EMBL" id="AMRI01000004">
    <property type="protein sequence ID" value="EKE76663.1"/>
    <property type="molecule type" value="Genomic_DNA"/>
</dbReference>
<proteinExistence type="predicted"/>
<dbReference type="STRING" id="745411.B3C1_03680"/>
<dbReference type="Proteomes" id="UP000006755">
    <property type="component" value="Unassembled WGS sequence"/>
</dbReference>
<evidence type="ECO:0000256" key="1">
    <source>
        <dbReference type="SAM" id="Phobius"/>
    </source>
</evidence>